<dbReference type="AlphaFoldDB" id="A0A1R1YTT1"/>
<sequence length="68" mass="8024">MVNSNSNYKKCVDDILWKQKLSQQTIFPVKYTFKNDIPGAWCYTSEVANFLLSDVYLAVVRHNVLRFY</sequence>
<protein>
    <submittedName>
        <fullName evidence="1">Uncharacterized protein</fullName>
    </submittedName>
</protein>
<reference evidence="2" key="1">
    <citation type="submission" date="2017-01" db="EMBL/GenBank/DDBJ databases">
        <authorList>
            <person name="Wang Y."/>
            <person name="White M."/>
            <person name="Kvist S."/>
            <person name="Moncalvo J.-M."/>
        </authorList>
    </citation>
    <scope>NUCLEOTIDE SEQUENCE [LARGE SCALE GENOMIC DNA]</scope>
    <source>
        <strain evidence="2">ID-206-W2</strain>
    </source>
</reference>
<accession>A0A1R1YTT1</accession>
<gene>
    <name evidence="1" type="ORF">AYI69_g166</name>
</gene>
<dbReference type="EMBL" id="LSSM01000034">
    <property type="protein sequence ID" value="OMJ30298.1"/>
    <property type="molecule type" value="Genomic_DNA"/>
</dbReference>
<dbReference type="Proteomes" id="UP000187429">
    <property type="component" value="Unassembled WGS sequence"/>
</dbReference>
<evidence type="ECO:0000313" key="1">
    <source>
        <dbReference type="EMBL" id="OMJ30298.1"/>
    </source>
</evidence>
<organism evidence="1 2">
    <name type="scientific">Smittium culicis</name>
    <dbReference type="NCBI Taxonomy" id="133412"/>
    <lineage>
        <taxon>Eukaryota</taxon>
        <taxon>Fungi</taxon>
        <taxon>Fungi incertae sedis</taxon>
        <taxon>Zoopagomycota</taxon>
        <taxon>Kickxellomycotina</taxon>
        <taxon>Harpellomycetes</taxon>
        <taxon>Harpellales</taxon>
        <taxon>Legeriomycetaceae</taxon>
        <taxon>Smittium</taxon>
    </lineage>
</organism>
<evidence type="ECO:0000313" key="2">
    <source>
        <dbReference type="Proteomes" id="UP000187429"/>
    </source>
</evidence>
<name>A0A1R1YTT1_9FUNG</name>
<keyword evidence="2" id="KW-1185">Reference proteome</keyword>
<proteinExistence type="predicted"/>
<comment type="caution">
    <text evidence="1">The sequence shown here is derived from an EMBL/GenBank/DDBJ whole genome shotgun (WGS) entry which is preliminary data.</text>
</comment>